<name>A0A2H0V400_9BACT</name>
<comment type="caution">
    <text evidence="2">The sequence shown here is derived from an EMBL/GenBank/DDBJ whole genome shotgun (WGS) entry which is preliminary data.</text>
</comment>
<dbReference type="AlphaFoldDB" id="A0A2H0V400"/>
<feature type="region of interest" description="Disordered" evidence="1">
    <location>
        <begin position="169"/>
        <end position="204"/>
    </location>
</feature>
<sequence length="204" mass="23963">MDPQAVKDYIAQDPDIMKRMEEHRDRQAESMNKELRAKIELHRKLGLLMNRFPLLREHVDNWRNLIGYIAPSLKPEECTGGRFYMYQGQQFEPFADIDGIRIFPAHPAIRITYVYQQTFCDSSGDYHEETFFSPLLGWRQTVIDAGYEHLLPIIDEHLAKIAESQRETREYYAEFQDDDDDDDNTWTDEDEQAVDDLGDHEDGG</sequence>
<accession>A0A2H0V400</accession>
<gene>
    <name evidence="2" type="ORF">COT97_04655</name>
</gene>
<organism evidence="2 3">
    <name type="scientific">Candidatus Falkowbacteria bacterium CG10_big_fil_rev_8_21_14_0_10_39_11</name>
    <dbReference type="NCBI Taxonomy" id="1974565"/>
    <lineage>
        <taxon>Bacteria</taxon>
        <taxon>Candidatus Falkowiibacteriota</taxon>
    </lineage>
</organism>
<protein>
    <submittedName>
        <fullName evidence="2">Uncharacterized protein</fullName>
    </submittedName>
</protein>
<dbReference type="EMBL" id="PFAP01000035">
    <property type="protein sequence ID" value="PIR93816.1"/>
    <property type="molecule type" value="Genomic_DNA"/>
</dbReference>
<evidence type="ECO:0000256" key="1">
    <source>
        <dbReference type="SAM" id="MobiDB-lite"/>
    </source>
</evidence>
<reference evidence="3" key="1">
    <citation type="submission" date="2017-09" db="EMBL/GenBank/DDBJ databases">
        <title>Depth-based differentiation of microbial function through sediment-hosted aquifers and enrichment of novel symbionts in the deep terrestrial subsurface.</title>
        <authorList>
            <person name="Probst A.J."/>
            <person name="Ladd B."/>
            <person name="Jarett J.K."/>
            <person name="Geller-Mcgrath D.E."/>
            <person name="Sieber C.M.K."/>
            <person name="Emerson J.B."/>
            <person name="Anantharaman K."/>
            <person name="Thomas B.C."/>
            <person name="Malmstrom R."/>
            <person name="Stieglmeier M."/>
            <person name="Klingl A."/>
            <person name="Woyke T."/>
            <person name="Ryan C.M."/>
            <person name="Banfield J.F."/>
        </authorList>
    </citation>
    <scope>NUCLEOTIDE SEQUENCE [LARGE SCALE GENOMIC DNA]</scope>
</reference>
<evidence type="ECO:0000313" key="2">
    <source>
        <dbReference type="EMBL" id="PIR93816.1"/>
    </source>
</evidence>
<evidence type="ECO:0000313" key="3">
    <source>
        <dbReference type="Proteomes" id="UP000229901"/>
    </source>
</evidence>
<dbReference type="Proteomes" id="UP000229901">
    <property type="component" value="Unassembled WGS sequence"/>
</dbReference>
<feature type="compositionally biased region" description="Acidic residues" evidence="1">
    <location>
        <begin position="175"/>
        <end position="204"/>
    </location>
</feature>
<proteinExistence type="predicted"/>